<reference evidence="1 2" key="1">
    <citation type="submission" date="2021-05" db="EMBL/GenBank/DDBJ databases">
        <title>Bacteria Genome sequencing.</title>
        <authorList>
            <person name="Takabe Y."/>
            <person name="Nakajima Y."/>
            <person name="Suzuki S."/>
            <person name="Shiozaki T."/>
        </authorList>
    </citation>
    <scope>NUCLEOTIDE SEQUENCE [LARGE SCALE GENOMIC DNA]</scope>
    <source>
        <strain evidence="1 2">AI_62</strain>
    </source>
</reference>
<dbReference type="EMBL" id="BPFH01000004">
    <property type="protein sequence ID" value="GIT95631.1"/>
    <property type="molecule type" value="Genomic_DNA"/>
</dbReference>
<proteinExistence type="predicted"/>
<protein>
    <recommendedName>
        <fullName evidence="3">Enamine deaminase RidA, house cleaning of reactive enamine intermediates, YjgF/YER057c/UK114 family</fullName>
    </recommendedName>
</protein>
<gene>
    <name evidence="1" type="ORF">JANAI62_22540</name>
</gene>
<dbReference type="Proteomes" id="UP000786693">
    <property type="component" value="Unassembled WGS sequence"/>
</dbReference>
<name>A0ABQ4NMJ8_9RHOB</name>
<dbReference type="Pfam" id="PF01042">
    <property type="entry name" value="Ribonuc_L-PSP"/>
    <property type="match status" value="1"/>
</dbReference>
<comment type="caution">
    <text evidence="1">The sequence shown here is derived from an EMBL/GenBank/DDBJ whole genome shotgun (WGS) entry which is preliminary data.</text>
</comment>
<dbReference type="PANTHER" id="PTHR43857:SF1">
    <property type="entry name" value="YJGH FAMILY PROTEIN"/>
    <property type="match status" value="1"/>
</dbReference>
<accession>A0ABQ4NMJ8</accession>
<dbReference type="InterPro" id="IPR035959">
    <property type="entry name" value="RutC-like_sf"/>
</dbReference>
<dbReference type="SUPFAM" id="SSF55298">
    <property type="entry name" value="YjgF-like"/>
    <property type="match status" value="1"/>
</dbReference>
<sequence length="128" mass="13844">MRKNIPSGSYLEPIMGFSRAVRIGNHVAVAGTGPIGTDATDTYGQLVRCFEITRAALAEAGATMEDVVRTRILLTDIADWEDAARAHGEIFRDIRPVITVMQVSAFVEPGWRVETEVDAIIGGTEDPA</sequence>
<organism evidence="1 2">
    <name type="scientific">Jannaschia pagri</name>
    <dbReference type="NCBI Taxonomy" id="2829797"/>
    <lineage>
        <taxon>Bacteria</taxon>
        <taxon>Pseudomonadati</taxon>
        <taxon>Pseudomonadota</taxon>
        <taxon>Alphaproteobacteria</taxon>
        <taxon>Rhodobacterales</taxon>
        <taxon>Roseobacteraceae</taxon>
        <taxon>Jannaschia</taxon>
    </lineage>
</organism>
<keyword evidence="2" id="KW-1185">Reference proteome</keyword>
<evidence type="ECO:0000313" key="1">
    <source>
        <dbReference type="EMBL" id="GIT95631.1"/>
    </source>
</evidence>
<dbReference type="InterPro" id="IPR006175">
    <property type="entry name" value="YjgF/YER057c/UK114"/>
</dbReference>
<evidence type="ECO:0000313" key="2">
    <source>
        <dbReference type="Proteomes" id="UP000786693"/>
    </source>
</evidence>
<evidence type="ECO:0008006" key="3">
    <source>
        <dbReference type="Google" id="ProtNLM"/>
    </source>
</evidence>
<dbReference type="CDD" id="cd06154">
    <property type="entry name" value="YjgF_YER057c_UK114_like_6"/>
    <property type="match status" value="1"/>
</dbReference>
<dbReference type="PANTHER" id="PTHR43857">
    <property type="entry name" value="BLR7761 PROTEIN"/>
    <property type="match status" value="1"/>
</dbReference>
<dbReference type="Gene3D" id="3.30.1330.40">
    <property type="entry name" value="RutC-like"/>
    <property type="match status" value="1"/>
</dbReference>
<dbReference type="RefSeq" id="WP_220749139.1">
    <property type="nucleotide sequence ID" value="NZ_BPFH01000004.1"/>
</dbReference>